<evidence type="ECO:0000256" key="13">
    <source>
        <dbReference type="PIRNR" id="PIRNR001365"/>
    </source>
</evidence>
<keyword evidence="8 12" id="KW-0457">Lysine biosynthesis</keyword>
<evidence type="ECO:0000256" key="14">
    <source>
        <dbReference type="PIRSR" id="PIRSR001365-1"/>
    </source>
</evidence>
<dbReference type="InterPro" id="IPR005263">
    <property type="entry name" value="DapA"/>
</dbReference>
<name>A0A516KFR2_9BACI</name>
<dbReference type="GO" id="GO:0008840">
    <property type="term" value="F:4-hydroxy-tetrahydrodipicolinate synthase activity"/>
    <property type="evidence" value="ECO:0007669"/>
    <property type="project" value="UniProtKB-UniRule"/>
</dbReference>
<feature type="active site" description="Schiff-base intermediate with substrate" evidence="12 14">
    <location>
        <position position="162"/>
    </location>
</feature>
<keyword evidence="7 12" id="KW-0220">Diaminopimelate biosynthesis</keyword>
<dbReference type="PANTHER" id="PTHR12128">
    <property type="entry name" value="DIHYDRODIPICOLINATE SYNTHASE"/>
    <property type="match status" value="1"/>
</dbReference>
<dbReference type="OrthoDB" id="9782828at2"/>
<dbReference type="PIRSF" id="PIRSF001365">
    <property type="entry name" value="DHDPS"/>
    <property type="match status" value="1"/>
</dbReference>
<dbReference type="InterPro" id="IPR013785">
    <property type="entry name" value="Aldolase_TIM"/>
</dbReference>
<dbReference type="InterPro" id="IPR020624">
    <property type="entry name" value="Schiff_base-form_aldolases_CS"/>
</dbReference>
<dbReference type="UniPathway" id="UPA00034">
    <property type="reaction ID" value="UER00017"/>
</dbReference>
<organism evidence="16 17">
    <name type="scientific">Radiobacillus deserti</name>
    <dbReference type="NCBI Taxonomy" id="2594883"/>
    <lineage>
        <taxon>Bacteria</taxon>
        <taxon>Bacillati</taxon>
        <taxon>Bacillota</taxon>
        <taxon>Bacilli</taxon>
        <taxon>Bacillales</taxon>
        <taxon>Bacillaceae</taxon>
        <taxon>Radiobacillus</taxon>
    </lineage>
</organism>
<feature type="binding site" evidence="12 15">
    <location>
        <position position="46"/>
    </location>
    <ligand>
        <name>pyruvate</name>
        <dbReference type="ChEBI" id="CHEBI:15361"/>
    </ligand>
</feature>
<dbReference type="GO" id="GO:0005829">
    <property type="term" value="C:cytosol"/>
    <property type="evidence" value="ECO:0007669"/>
    <property type="project" value="TreeGrafter"/>
</dbReference>
<keyword evidence="17" id="KW-1185">Reference proteome</keyword>
<dbReference type="CDD" id="cd00950">
    <property type="entry name" value="DHDPS"/>
    <property type="match status" value="1"/>
</dbReference>
<proteinExistence type="inferred from homology"/>
<dbReference type="GO" id="GO:0019877">
    <property type="term" value="P:diaminopimelate biosynthetic process"/>
    <property type="evidence" value="ECO:0007669"/>
    <property type="project" value="UniProtKB-UniRule"/>
</dbReference>
<evidence type="ECO:0000313" key="17">
    <source>
        <dbReference type="Proteomes" id="UP000315215"/>
    </source>
</evidence>
<evidence type="ECO:0000256" key="12">
    <source>
        <dbReference type="HAMAP-Rule" id="MF_00418"/>
    </source>
</evidence>
<dbReference type="HAMAP" id="MF_00418">
    <property type="entry name" value="DapA"/>
    <property type="match status" value="1"/>
</dbReference>
<dbReference type="PANTHER" id="PTHR12128:SF66">
    <property type="entry name" value="4-HYDROXY-2-OXOGLUTARATE ALDOLASE, MITOCHONDRIAL"/>
    <property type="match status" value="1"/>
</dbReference>
<evidence type="ECO:0000256" key="7">
    <source>
        <dbReference type="ARBA" id="ARBA00022915"/>
    </source>
</evidence>
<evidence type="ECO:0000256" key="10">
    <source>
        <dbReference type="ARBA" id="ARBA00023270"/>
    </source>
</evidence>
<dbReference type="Proteomes" id="UP000315215">
    <property type="component" value="Chromosome"/>
</dbReference>
<evidence type="ECO:0000256" key="8">
    <source>
        <dbReference type="ARBA" id="ARBA00023154"/>
    </source>
</evidence>
<comment type="catalytic activity">
    <reaction evidence="11 12">
        <text>L-aspartate 4-semialdehyde + pyruvate = (2S,4S)-4-hydroxy-2,3,4,5-tetrahydrodipicolinate + H2O + H(+)</text>
        <dbReference type="Rhea" id="RHEA:34171"/>
        <dbReference type="ChEBI" id="CHEBI:15361"/>
        <dbReference type="ChEBI" id="CHEBI:15377"/>
        <dbReference type="ChEBI" id="CHEBI:15378"/>
        <dbReference type="ChEBI" id="CHEBI:67139"/>
        <dbReference type="ChEBI" id="CHEBI:537519"/>
        <dbReference type="EC" id="4.3.3.7"/>
    </reaction>
</comment>
<comment type="subunit">
    <text evidence="12">Homotetramer; dimer of dimers.</text>
</comment>
<protein>
    <recommendedName>
        <fullName evidence="4 12">4-hydroxy-tetrahydrodipicolinate synthase</fullName>
        <shortName evidence="12">HTPA synthase</shortName>
        <ecNumber evidence="4 12">4.3.3.7</ecNumber>
    </recommendedName>
</protein>
<feature type="site" description="Part of a proton relay during catalysis" evidence="12">
    <location>
        <position position="45"/>
    </location>
</feature>
<feature type="site" description="Part of a proton relay during catalysis" evidence="12">
    <location>
        <position position="108"/>
    </location>
</feature>
<accession>A0A516KFR2</accession>
<evidence type="ECO:0000313" key="16">
    <source>
        <dbReference type="EMBL" id="QDP40231.1"/>
    </source>
</evidence>
<evidence type="ECO:0000256" key="4">
    <source>
        <dbReference type="ARBA" id="ARBA00012086"/>
    </source>
</evidence>
<evidence type="ECO:0000256" key="15">
    <source>
        <dbReference type="PIRSR" id="PIRSR001365-2"/>
    </source>
</evidence>
<dbReference type="RefSeq" id="WP_143893607.1">
    <property type="nucleotide sequence ID" value="NZ_CP041666.1"/>
</dbReference>
<dbReference type="EC" id="4.3.3.7" evidence="4 12"/>
<evidence type="ECO:0000256" key="3">
    <source>
        <dbReference type="ARBA" id="ARBA00007592"/>
    </source>
</evidence>
<feature type="binding site" evidence="12 15">
    <location>
        <position position="204"/>
    </location>
    <ligand>
        <name>pyruvate</name>
        <dbReference type="ChEBI" id="CHEBI:15361"/>
    </ligand>
</feature>
<comment type="similarity">
    <text evidence="3 12 13">Belongs to the DapA family.</text>
</comment>
<dbReference type="AlphaFoldDB" id="A0A516KFR2"/>
<keyword evidence="9 12" id="KW-0456">Lyase</keyword>
<comment type="pathway">
    <text evidence="2 12">Amino-acid biosynthesis; L-lysine biosynthesis via DAP pathway; (S)-tetrahydrodipicolinate from L-aspartate: step 3/4.</text>
</comment>
<feature type="active site" description="Proton donor/acceptor" evidence="12 14">
    <location>
        <position position="134"/>
    </location>
</feature>
<evidence type="ECO:0000256" key="9">
    <source>
        <dbReference type="ARBA" id="ARBA00023239"/>
    </source>
</evidence>
<dbReference type="Pfam" id="PF00701">
    <property type="entry name" value="DHDPS"/>
    <property type="match status" value="1"/>
</dbReference>
<dbReference type="InterPro" id="IPR020625">
    <property type="entry name" value="Schiff_base-form_aldolases_AS"/>
</dbReference>
<evidence type="ECO:0000256" key="2">
    <source>
        <dbReference type="ARBA" id="ARBA00005120"/>
    </source>
</evidence>
<comment type="function">
    <text evidence="1 12">Catalyzes the condensation of (S)-aspartate-beta-semialdehyde [(S)-ASA] and pyruvate to 4-hydroxy-tetrahydrodipicolinate (HTPA).</text>
</comment>
<evidence type="ECO:0000256" key="5">
    <source>
        <dbReference type="ARBA" id="ARBA00022490"/>
    </source>
</evidence>
<keyword evidence="6 12" id="KW-0028">Amino-acid biosynthesis</keyword>
<gene>
    <name evidence="12 16" type="primary">dapA</name>
    <name evidence="16" type="ORF">FN924_08620</name>
</gene>
<dbReference type="PROSITE" id="PS00665">
    <property type="entry name" value="DHDPS_1"/>
    <property type="match status" value="1"/>
</dbReference>
<dbReference type="SUPFAM" id="SSF51569">
    <property type="entry name" value="Aldolase"/>
    <property type="match status" value="1"/>
</dbReference>
<evidence type="ECO:0000256" key="11">
    <source>
        <dbReference type="ARBA" id="ARBA00047836"/>
    </source>
</evidence>
<dbReference type="GO" id="GO:0009089">
    <property type="term" value="P:lysine biosynthetic process via diaminopimelate"/>
    <property type="evidence" value="ECO:0007669"/>
    <property type="project" value="UniProtKB-UniRule"/>
</dbReference>
<dbReference type="PRINTS" id="PR00146">
    <property type="entry name" value="DHPICSNTHASE"/>
</dbReference>
<dbReference type="NCBIfam" id="TIGR00674">
    <property type="entry name" value="dapA"/>
    <property type="match status" value="1"/>
</dbReference>
<dbReference type="PROSITE" id="PS00666">
    <property type="entry name" value="DHDPS_2"/>
    <property type="match status" value="1"/>
</dbReference>
<dbReference type="KEGG" id="aqt:FN924_08620"/>
<evidence type="ECO:0000256" key="6">
    <source>
        <dbReference type="ARBA" id="ARBA00022605"/>
    </source>
</evidence>
<keyword evidence="5 12" id="KW-0963">Cytoplasm</keyword>
<dbReference type="EMBL" id="CP041666">
    <property type="protein sequence ID" value="QDP40231.1"/>
    <property type="molecule type" value="Genomic_DNA"/>
</dbReference>
<dbReference type="SMART" id="SM01130">
    <property type="entry name" value="DHDPS"/>
    <property type="match status" value="1"/>
</dbReference>
<dbReference type="Gene3D" id="3.20.20.70">
    <property type="entry name" value="Aldolase class I"/>
    <property type="match status" value="1"/>
</dbReference>
<sequence length="289" mass="31176">MYFGKVLTAMVTPFDREGNLDLDKTTELVNYLLNNGTDGLVIAGTTGESPTLSHAEKLSLFKHVVEVVDKRVPVIAGTGSNNTEATIQLTKEAEAVGVDAALLVTPYYNKPSQQGLLEHFRTVANQTSLPIMLYNIPGRSVVRINPETVIELSNISNIVSIKDSTGDLDAITTIIEHTPDDFSLYSGDDNLTLPILSIGGTGIVSVAAHIIGDRMQAMIQAYEQGNVKEAATIHRSIQPIMKGMFIAPSPTPVKAALTAKGLDVGKVRLPLIDLSSEEQKKLLEILSWI</sequence>
<comment type="subcellular location">
    <subcellularLocation>
        <location evidence="12">Cytoplasm</location>
    </subcellularLocation>
</comment>
<keyword evidence="10 12" id="KW-0704">Schiff base</keyword>
<comment type="caution">
    <text evidence="12">Was originally thought to be a dihydrodipicolinate synthase (DHDPS), catalyzing the condensation of (S)-aspartate-beta-semialdehyde [(S)-ASA] and pyruvate to dihydrodipicolinate (DHDP). However, it was shown in E.coli that the product of the enzymatic reaction is not dihydrodipicolinate but in fact (4S)-4-hydroxy-2,3,4,5-tetrahydro-(2S)-dipicolinic acid (HTPA), and that the consecutive dehydration reaction leading to DHDP is not spontaneous but catalyzed by DapB.</text>
</comment>
<dbReference type="InterPro" id="IPR002220">
    <property type="entry name" value="DapA-like"/>
</dbReference>
<reference evidence="16 17" key="1">
    <citation type="submission" date="2019-07" db="EMBL/GenBank/DDBJ databases">
        <authorList>
            <person name="Li J."/>
        </authorList>
    </citation>
    <scope>NUCLEOTIDE SEQUENCE [LARGE SCALE GENOMIC DNA]</scope>
    <source>
        <strain evidence="16 17">TKL69</strain>
    </source>
</reference>
<evidence type="ECO:0000256" key="1">
    <source>
        <dbReference type="ARBA" id="ARBA00003294"/>
    </source>
</evidence>